<dbReference type="EMBL" id="CP045890">
    <property type="protein sequence ID" value="QQP56149.1"/>
    <property type="molecule type" value="Genomic_DNA"/>
</dbReference>
<dbReference type="Pfam" id="PF04727">
    <property type="entry name" value="ELMO_CED12"/>
    <property type="match status" value="1"/>
</dbReference>
<dbReference type="InterPro" id="IPR006816">
    <property type="entry name" value="ELMO_dom"/>
</dbReference>
<feature type="compositionally biased region" description="Basic and acidic residues" evidence="1">
    <location>
        <begin position="59"/>
        <end position="79"/>
    </location>
</feature>
<proteinExistence type="predicted"/>
<evidence type="ECO:0000313" key="3">
    <source>
        <dbReference type="EMBL" id="QQP56149.1"/>
    </source>
</evidence>
<feature type="domain" description="ELMO" evidence="2">
    <location>
        <begin position="14"/>
        <end position="80"/>
    </location>
</feature>
<accession>A0A7T8QV21</accession>
<feature type="region of interest" description="Disordered" evidence="1">
    <location>
        <begin position="43"/>
        <end position="87"/>
    </location>
</feature>
<evidence type="ECO:0000259" key="2">
    <source>
        <dbReference type="Pfam" id="PF04727"/>
    </source>
</evidence>
<evidence type="ECO:0000313" key="4">
    <source>
        <dbReference type="Proteomes" id="UP000595437"/>
    </source>
</evidence>
<organism evidence="3 4">
    <name type="scientific">Caligus rogercresseyi</name>
    <name type="common">Sea louse</name>
    <dbReference type="NCBI Taxonomy" id="217165"/>
    <lineage>
        <taxon>Eukaryota</taxon>
        <taxon>Metazoa</taxon>
        <taxon>Ecdysozoa</taxon>
        <taxon>Arthropoda</taxon>
        <taxon>Crustacea</taxon>
        <taxon>Multicrustacea</taxon>
        <taxon>Hexanauplia</taxon>
        <taxon>Copepoda</taxon>
        <taxon>Siphonostomatoida</taxon>
        <taxon>Caligidae</taxon>
        <taxon>Caligus</taxon>
    </lineage>
</organism>
<gene>
    <name evidence="3" type="ORF">FKW44_000714</name>
</gene>
<evidence type="ECO:0000256" key="1">
    <source>
        <dbReference type="SAM" id="MobiDB-lite"/>
    </source>
</evidence>
<sequence>MDHELYLLQTLLLNQLKERMLTPVASQDQSALEKIKELRKRALLSGSDTPGTQPRTHRYNQDYKKLGFRNDTDPTKDFSETPPGHSP</sequence>
<protein>
    <recommendedName>
        <fullName evidence="2">ELMO domain-containing protein</fullName>
    </recommendedName>
</protein>
<keyword evidence="4" id="KW-1185">Reference proteome</keyword>
<reference evidence="4" key="1">
    <citation type="submission" date="2021-01" db="EMBL/GenBank/DDBJ databases">
        <title>Caligus Genome Assembly.</title>
        <authorList>
            <person name="Gallardo-Escarate C."/>
        </authorList>
    </citation>
    <scope>NUCLEOTIDE SEQUENCE [LARGE SCALE GENOMIC DNA]</scope>
</reference>
<name>A0A7T8QV21_CALRO</name>
<dbReference type="AlphaFoldDB" id="A0A7T8QV21"/>
<dbReference type="Proteomes" id="UP000595437">
    <property type="component" value="Chromosome 1"/>
</dbReference>